<feature type="compositionally biased region" description="Basic and acidic residues" evidence="1">
    <location>
        <begin position="149"/>
        <end position="172"/>
    </location>
</feature>
<evidence type="ECO:0000313" key="3">
    <source>
        <dbReference type="Proteomes" id="UP000292082"/>
    </source>
</evidence>
<evidence type="ECO:0000313" key="2">
    <source>
        <dbReference type="EMBL" id="TBU54314.1"/>
    </source>
</evidence>
<feature type="region of interest" description="Disordered" evidence="1">
    <location>
        <begin position="119"/>
        <end position="172"/>
    </location>
</feature>
<accession>A0A4Q9PJQ1</accession>
<dbReference type="SMART" id="SM01083">
    <property type="entry name" value="Cir_N"/>
    <property type="match status" value="1"/>
</dbReference>
<feature type="compositionally biased region" description="Basic and acidic residues" evidence="1">
    <location>
        <begin position="245"/>
        <end position="255"/>
    </location>
</feature>
<organism evidence="2 3">
    <name type="scientific">Dichomitus squalens</name>
    <dbReference type="NCBI Taxonomy" id="114155"/>
    <lineage>
        <taxon>Eukaryota</taxon>
        <taxon>Fungi</taxon>
        <taxon>Dikarya</taxon>
        <taxon>Basidiomycota</taxon>
        <taxon>Agaricomycotina</taxon>
        <taxon>Agaricomycetes</taxon>
        <taxon>Polyporales</taxon>
        <taxon>Polyporaceae</taxon>
        <taxon>Dichomitus</taxon>
    </lineage>
</organism>
<evidence type="ECO:0000256" key="1">
    <source>
        <dbReference type="SAM" id="MobiDB-lite"/>
    </source>
</evidence>
<dbReference type="AlphaFoldDB" id="A0A4Q9PJQ1"/>
<dbReference type="PANTHER" id="PTHR22093">
    <property type="entry name" value="LEUKOCYTE RECEPTOR CLUSTER LRC MEMBER 1"/>
    <property type="match status" value="1"/>
</dbReference>
<feature type="compositionally biased region" description="Gly residues" evidence="1">
    <location>
        <begin position="230"/>
        <end position="239"/>
    </location>
</feature>
<feature type="region of interest" description="Disordered" evidence="1">
    <location>
        <begin position="301"/>
        <end position="320"/>
    </location>
</feature>
<dbReference type="PANTHER" id="PTHR22093:SF0">
    <property type="entry name" value="LEUKOCYTE RECEPTOR CLUSTER MEMBER 1"/>
    <property type="match status" value="1"/>
</dbReference>
<protein>
    <submittedName>
        <fullName evidence="2">Uncharacterized protein</fullName>
    </submittedName>
</protein>
<gene>
    <name evidence="2" type="ORF">BD310DRAFT_828293</name>
</gene>
<feature type="compositionally biased region" description="Basic and acidic residues" evidence="1">
    <location>
        <begin position="15"/>
        <end position="33"/>
    </location>
</feature>
<dbReference type="InterPro" id="IPR039875">
    <property type="entry name" value="LENG1-like"/>
</dbReference>
<proteinExistence type="predicted"/>
<feature type="region of interest" description="Disordered" evidence="1">
    <location>
        <begin position="1"/>
        <end position="33"/>
    </location>
</feature>
<sequence>MGKLNIAHHKSYHPYRRDNIERVRKDEEEAKQKEAIEEGRMMLADSEARMDLLRQRAGLQGSKARRDRKTDDIDLQIARAREQVGVDEATATAAGPSTLTSKSGHINLFEDLEQQNLMTIPIRSTRRPAPVKESEKETDRGVALAPSAKDLKPWYSDRNRDDGGDPDDDKRLRDLVRKSVHDPLTAINTRLASRDGPSSSTFPARATHSRYHAPEHSRDPRVGPSEPRSGGDGPGGGSTSAGAERTSRESAERLRALELIKRKKRELEGSETLSTVRGGYGFGSVGLGYGDVFNRAEVEEVQKARRGYRDNRGRERDRRH</sequence>
<name>A0A4Q9PJQ1_9APHY</name>
<dbReference type="Pfam" id="PF10197">
    <property type="entry name" value="Cir_N"/>
    <property type="match status" value="1"/>
</dbReference>
<dbReference type="EMBL" id="ML145192">
    <property type="protein sequence ID" value="TBU54314.1"/>
    <property type="molecule type" value="Genomic_DNA"/>
</dbReference>
<keyword evidence="3" id="KW-1185">Reference proteome</keyword>
<feature type="region of interest" description="Disordered" evidence="1">
    <location>
        <begin position="186"/>
        <end position="255"/>
    </location>
</feature>
<feature type="compositionally biased region" description="Basic and acidic residues" evidence="1">
    <location>
        <begin position="212"/>
        <end position="221"/>
    </location>
</feature>
<dbReference type="STRING" id="114155.A0A4Q9PJQ1"/>
<reference evidence="2 3" key="1">
    <citation type="submission" date="2019-01" db="EMBL/GenBank/DDBJ databases">
        <title>Draft genome sequences of three monokaryotic isolates of the white-rot basidiomycete fungus Dichomitus squalens.</title>
        <authorList>
            <consortium name="DOE Joint Genome Institute"/>
            <person name="Lopez S.C."/>
            <person name="Andreopoulos B."/>
            <person name="Pangilinan J."/>
            <person name="Lipzen A."/>
            <person name="Riley R."/>
            <person name="Ahrendt S."/>
            <person name="Ng V."/>
            <person name="Barry K."/>
            <person name="Daum C."/>
            <person name="Grigoriev I.V."/>
            <person name="Hilden K.S."/>
            <person name="Makela M.R."/>
            <person name="de Vries R.P."/>
        </authorList>
    </citation>
    <scope>NUCLEOTIDE SEQUENCE [LARGE SCALE GENOMIC DNA]</scope>
    <source>
        <strain evidence="2 3">CBS 464.89</strain>
    </source>
</reference>
<feature type="compositionally biased region" description="Polar residues" evidence="1">
    <location>
        <begin position="186"/>
        <end position="202"/>
    </location>
</feature>
<dbReference type="InterPro" id="IPR019339">
    <property type="entry name" value="CIR_N_dom"/>
</dbReference>
<dbReference type="Proteomes" id="UP000292082">
    <property type="component" value="Unassembled WGS sequence"/>
</dbReference>
<feature type="compositionally biased region" description="Basic residues" evidence="1">
    <location>
        <begin position="1"/>
        <end position="14"/>
    </location>
</feature>
<feature type="compositionally biased region" description="Basic and acidic residues" evidence="1">
    <location>
        <begin position="130"/>
        <end position="140"/>
    </location>
</feature>